<proteinExistence type="predicted"/>
<comment type="caution">
    <text evidence="2">The sequence shown here is derived from an EMBL/GenBank/DDBJ whole genome shotgun (WGS) entry which is preliminary data.</text>
</comment>
<dbReference type="InterPro" id="IPR056158">
    <property type="entry name" value="Beta-prop_IFT121_2nd"/>
</dbReference>
<gene>
    <name evidence="2" type="ORF">A3Q56_08351</name>
</gene>
<name>A0A177APK1_9BILA</name>
<dbReference type="EMBL" id="LWCA01002312">
    <property type="protein sequence ID" value="OAF63947.1"/>
    <property type="molecule type" value="Genomic_DNA"/>
</dbReference>
<accession>A0A177APK1</accession>
<evidence type="ECO:0000259" key="1">
    <source>
        <dbReference type="Pfam" id="PF23390"/>
    </source>
</evidence>
<dbReference type="AlphaFoldDB" id="A0A177APK1"/>
<evidence type="ECO:0000313" key="2">
    <source>
        <dbReference type="EMBL" id="OAF63947.1"/>
    </source>
</evidence>
<organism evidence="2 3">
    <name type="scientific">Intoshia linei</name>
    <dbReference type="NCBI Taxonomy" id="1819745"/>
    <lineage>
        <taxon>Eukaryota</taxon>
        <taxon>Metazoa</taxon>
        <taxon>Spiralia</taxon>
        <taxon>Lophotrochozoa</taxon>
        <taxon>Mesozoa</taxon>
        <taxon>Orthonectida</taxon>
        <taxon>Rhopaluridae</taxon>
        <taxon>Intoshia</taxon>
    </lineage>
</organism>
<dbReference type="Proteomes" id="UP000078046">
    <property type="component" value="Unassembled WGS sequence"/>
</dbReference>
<evidence type="ECO:0000313" key="3">
    <source>
        <dbReference type="Proteomes" id="UP000078046"/>
    </source>
</evidence>
<keyword evidence="3" id="KW-1185">Reference proteome</keyword>
<reference evidence="2 3" key="1">
    <citation type="submission" date="2016-04" db="EMBL/GenBank/DDBJ databases">
        <title>The genome of Intoshia linei affirms orthonectids as highly simplified spiralians.</title>
        <authorList>
            <person name="Mikhailov K.V."/>
            <person name="Slusarev G.S."/>
            <person name="Nikitin M.A."/>
            <person name="Logacheva M.D."/>
            <person name="Penin A."/>
            <person name="Aleoshin V."/>
            <person name="Panchin Y.V."/>
        </authorList>
    </citation>
    <scope>NUCLEOTIDE SEQUENCE [LARGE SCALE GENOMIC DNA]</scope>
    <source>
        <strain evidence="2">Intl2013</strain>
        <tissue evidence="2">Whole animal</tissue>
    </source>
</reference>
<protein>
    <recommendedName>
        <fullName evidence="1">IFT121 second beta-propeller domain-containing protein</fullName>
    </recommendedName>
</protein>
<feature type="domain" description="IFT121 second beta-propeller" evidence="1">
    <location>
        <begin position="26"/>
        <end position="98"/>
    </location>
</feature>
<sequence length="167" mass="19745">MSIVQIGGIYEPQNSLNQSSMSIDVNEMKNQTKSPLLFERKDIWSFMWAKDKINMFCVLEKFKLNVYDEFSNIQSFPCSFVEIVSFTDLTIKVTNFDNENVYTKHWMDSIVEYNLSNDILLNLDGTELNKENVSFEKEKTNKMWWYSFISILLNSHFHPISSNFNKF</sequence>
<dbReference type="Pfam" id="PF23390">
    <property type="entry name" value="Beta-prop_WDR35_2nd"/>
    <property type="match status" value="1"/>
</dbReference>